<evidence type="ECO:0000256" key="5">
    <source>
        <dbReference type="ARBA" id="ARBA00022946"/>
    </source>
</evidence>
<feature type="transmembrane region" description="Helical" evidence="9">
    <location>
        <begin position="361"/>
        <end position="381"/>
    </location>
</feature>
<proteinExistence type="inferred from homology"/>
<dbReference type="Gene3D" id="3.50.50.100">
    <property type="match status" value="1"/>
</dbReference>
<evidence type="ECO:0000256" key="9">
    <source>
        <dbReference type="SAM" id="Phobius"/>
    </source>
</evidence>
<dbReference type="InterPro" id="IPR023753">
    <property type="entry name" value="FAD/NAD-binding_dom"/>
</dbReference>
<evidence type="ECO:0000259" key="10">
    <source>
        <dbReference type="Pfam" id="PF07992"/>
    </source>
</evidence>
<evidence type="ECO:0000259" key="11">
    <source>
        <dbReference type="Pfam" id="PF22366"/>
    </source>
</evidence>
<feature type="domain" description="FAD/NAD(P)-binding" evidence="10">
    <location>
        <begin position="4"/>
        <end position="319"/>
    </location>
</feature>
<feature type="domain" description="External alternative NADH-ubiquinone oxidoreductase-like C-terminal" evidence="11">
    <location>
        <begin position="343"/>
        <end position="398"/>
    </location>
</feature>
<dbReference type="InterPro" id="IPR054585">
    <property type="entry name" value="NDH2-like_C"/>
</dbReference>
<name>A0ABY4BTE7_9FLAO</name>
<gene>
    <name evidence="12" type="ORF">MTP09_13820</name>
</gene>
<dbReference type="SUPFAM" id="SSF51905">
    <property type="entry name" value="FAD/NAD(P)-binding domain"/>
    <property type="match status" value="2"/>
</dbReference>
<evidence type="ECO:0000256" key="7">
    <source>
        <dbReference type="ARBA" id="ARBA00023027"/>
    </source>
</evidence>
<evidence type="ECO:0000256" key="4">
    <source>
        <dbReference type="ARBA" id="ARBA00022827"/>
    </source>
</evidence>
<comment type="similarity">
    <text evidence="1">Belongs to the NADH dehydrogenase family.</text>
</comment>
<organism evidence="12 13">
    <name type="scientific">Chryseobacterium suipulveris</name>
    <dbReference type="NCBI Taxonomy" id="2929800"/>
    <lineage>
        <taxon>Bacteria</taxon>
        <taxon>Pseudomonadati</taxon>
        <taxon>Bacteroidota</taxon>
        <taxon>Flavobacteriia</taxon>
        <taxon>Flavobacteriales</taxon>
        <taxon>Weeksellaceae</taxon>
        <taxon>Chryseobacterium group</taxon>
        <taxon>Chryseobacterium</taxon>
    </lineage>
</organism>
<dbReference type="PRINTS" id="PR00411">
    <property type="entry name" value="PNDRDTASEI"/>
</dbReference>
<evidence type="ECO:0000256" key="6">
    <source>
        <dbReference type="ARBA" id="ARBA00023002"/>
    </source>
</evidence>
<evidence type="ECO:0000313" key="12">
    <source>
        <dbReference type="EMBL" id="UOE40963.1"/>
    </source>
</evidence>
<keyword evidence="3" id="KW-0285">Flavoprotein</keyword>
<keyword evidence="5" id="KW-0809">Transit peptide</keyword>
<dbReference type="PANTHER" id="PTHR43706:SF47">
    <property type="entry name" value="EXTERNAL NADH-UBIQUINONE OXIDOREDUCTASE 1, MITOCHONDRIAL-RELATED"/>
    <property type="match status" value="1"/>
</dbReference>
<evidence type="ECO:0000256" key="8">
    <source>
        <dbReference type="ARBA" id="ARBA00047599"/>
    </source>
</evidence>
<dbReference type="Pfam" id="PF22366">
    <property type="entry name" value="NDH2_C"/>
    <property type="match status" value="1"/>
</dbReference>
<dbReference type="InterPro" id="IPR036188">
    <property type="entry name" value="FAD/NAD-bd_sf"/>
</dbReference>
<dbReference type="InterPro" id="IPR045024">
    <property type="entry name" value="NDH-2"/>
</dbReference>
<evidence type="ECO:0000256" key="3">
    <source>
        <dbReference type="ARBA" id="ARBA00022630"/>
    </source>
</evidence>
<keyword evidence="6" id="KW-0560">Oxidoreductase</keyword>
<dbReference type="PANTHER" id="PTHR43706">
    <property type="entry name" value="NADH DEHYDROGENASE"/>
    <property type="match status" value="1"/>
</dbReference>
<reference evidence="12 13" key="1">
    <citation type="submission" date="2022-03" db="EMBL/GenBank/DDBJ databases">
        <title>Chryseobacterium sp. isolated from particulate matters in swine house.</title>
        <authorList>
            <person name="Won M."/>
            <person name="Kim S.-J."/>
            <person name="Kwon S.-W."/>
        </authorList>
    </citation>
    <scope>NUCLEOTIDE SEQUENCE [LARGE SCALE GENOMIC DNA]</scope>
    <source>
        <strain evidence="12 13">SC2-2</strain>
    </source>
</reference>
<evidence type="ECO:0000256" key="1">
    <source>
        <dbReference type="ARBA" id="ARBA00005272"/>
    </source>
</evidence>
<dbReference type="RefSeq" id="WP_243549143.1">
    <property type="nucleotide sequence ID" value="NZ_CP094532.1"/>
</dbReference>
<protein>
    <recommendedName>
        <fullName evidence="2">NADH:ubiquinone reductase (non-electrogenic)</fullName>
        <ecNumber evidence="2">1.6.5.9</ecNumber>
    </recommendedName>
</protein>
<evidence type="ECO:0000313" key="13">
    <source>
        <dbReference type="Proteomes" id="UP000831460"/>
    </source>
</evidence>
<dbReference type="Pfam" id="PF07992">
    <property type="entry name" value="Pyr_redox_2"/>
    <property type="match status" value="1"/>
</dbReference>
<dbReference type="Proteomes" id="UP000831460">
    <property type="component" value="Chromosome"/>
</dbReference>
<dbReference type="EC" id="1.6.5.9" evidence="2"/>
<keyword evidence="13" id="KW-1185">Reference proteome</keyword>
<keyword evidence="9" id="KW-1133">Transmembrane helix</keyword>
<comment type="catalytic activity">
    <reaction evidence="8">
        <text>a quinone + NADH + H(+) = a quinol + NAD(+)</text>
        <dbReference type="Rhea" id="RHEA:46160"/>
        <dbReference type="ChEBI" id="CHEBI:15378"/>
        <dbReference type="ChEBI" id="CHEBI:24646"/>
        <dbReference type="ChEBI" id="CHEBI:57540"/>
        <dbReference type="ChEBI" id="CHEBI:57945"/>
        <dbReference type="ChEBI" id="CHEBI:132124"/>
        <dbReference type="EC" id="1.6.5.9"/>
    </reaction>
</comment>
<dbReference type="EMBL" id="CP094532">
    <property type="protein sequence ID" value="UOE40963.1"/>
    <property type="molecule type" value="Genomic_DNA"/>
</dbReference>
<keyword evidence="9" id="KW-0812">Transmembrane</keyword>
<dbReference type="PRINTS" id="PR00368">
    <property type="entry name" value="FADPNR"/>
</dbReference>
<keyword evidence="4" id="KW-0274">FAD</keyword>
<keyword evidence="9" id="KW-0472">Membrane</keyword>
<keyword evidence="7" id="KW-0520">NAD</keyword>
<sequence>MKKKIAVIGGGFAGLQFAKQIDTRHYEVLLLDKSNHHQFQPLFYQVAAAQLEPSSISFPFRKIFQKRKGISIQMAEVNSVDTNQKTIYTDAGNFEYDSLVIATGCKTNYFNIEKLEQSAMPLKSTFEAIQIRNRILKSFENINATRNYETGLNTIVIVGAGPTGVELAGAFAEMKKNILPNDYPEIDTSKIRIILVEGSGKTLGNMSELAQSASLEYLQKLGVEVLLNRFVDTYENGTLIMKGGETIKSTNVIWAAGVTGNLIDGIPAELTQNNRYIVDDFNKVEKTENVYAIGDIAMQRSVEYPKGHPQVANVAINQAKNLAMNFNRQIRDRKLKPFIYRDQGSMATVGKYKAAVDLPMLSFKGFFAWVFWMFLHLMLILSVKNKLIIFINWMWTFFTNDSSLRLIITDKVKLKTEKPQWELLTQNH</sequence>
<evidence type="ECO:0000256" key="2">
    <source>
        <dbReference type="ARBA" id="ARBA00012637"/>
    </source>
</evidence>
<accession>A0ABY4BTE7</accession>